<organism evidence="1 3">
    <name type="scientific">Listeria rocourtiae</name>
    <dbReference type="NCBI Taxonomy" id="647910"/>
    <lineage>
        <taxon>Bacteria</taxon>
        <taxon>Bacillati</taxon>
        <taxon>Bacillota</taxon>
        <taxon>Bacilli</taxon>
        <taxon>Bacillales</taxon>
        <taxon>Listeriaceae</taxon>
        <taxon>Listeria</taxon>
    </lineage>
</organism>
<name>A0A4R6ZNC2_9LIST</name>
<comment type="caution">
    <text evidence="1">The sequence shown here is derived from an EMBL/GenBank/DDBJ whole genome shotgun (WGS) entry which is preliminary data.</text>
</comment>
<dbReference type="RefSeq" id="WP_159101169.1">
    <property type="nucleotide sequence ID" value="NZ_SNZK01000003.1"/>
</dbReference>
<accession>A0A4R6ZNC2</accession>
<dbReference type="AlphaFoldDB" id="A0A4R6ZNC2"/>
<reference evidence="1 3" key="1">
    <citation type="submission" date="2019-03" db="EMBL/GenBank/DDBJ databases">
        <title>Genomic Encyclopedia of Type Strains, Phase III (KMG-III): the genomes of soil and plant-associated and newly described type strains.</title>
        <authorList>
            <person name="Whitman W."/>
        </authorList>
    </citation>
    <scope>NUCLEOTIDE SEQUENCE [LARGE SCALE GENOMIC DNA]</scope>
    <source>
        <strain evidence="1 3">CECT 7972</strain>
    </source>
</reference>
<evidence type="ECO:0000313" key="1">
    <source>
        <dbReference type="EMBL" id="TDR53908.1"/>
    </source>
</evidence>
<protein>
    <submittedName>
        <fullName evidence="1">Uncharacterized protein</fullName>
    </submittedName>
</protein>
<gene>
    <name evidence="1" type="ORF">DFP96_1032</name>
    <name evidence="2" type="ORF">DFP96_103312</name>
</gene>
<evidence type="ECO:0000313" key="3">
    <source>
        <dbReference type="Proteomes" id="UP000295558"/>
    </source>
</evidence>
<proteinExistence type="predicted"/>
<dbReference type="EMBL" id="SNZK01000003">
    <property type="protein sequence ID" value="TDR54211.1"/>
    <property type="molecule type" value="Genomic_DNA"/>
</dbReference>
<evidence type="ECO:0000313" key="2">
    <source>
        <dbReference type="EMBL" id="TDR54211.1"/>
    </source>
</evidence>
<dbReference type="EMBL" id="SNZK01000003">
    <property type="protein sequence ID" value="TDR53908.1"/>
    <property type="molecule type" value="Genomic_DNA"/>
</dbReference>
<keyword evidence="3" id="KW-1185">Reference proteome</keyword>
<dbReference type="Proteomes" id="UP000295558">
    <property type="component" value="Unassembled WGS sequence"/>
</dbReference>
<sequence length="54" mass="6039">MTVGELIEELSKYDDNQDVIIVDCNLVKIVNVAGIYETRLGRVVLNTDKGDEDL</sequence>